<proteinExistence type="inferred from homology"/>
<dbReference type="STRING" id="559304.G8YLU6"/>
<dbReference type="PANTHER" id="PTHR12455:SF0">
    <property type="entry name" value="NUCLEOLAR COMPLEX PROTEIN 4 HOMOLOG"/>
    <property type="match status" value="1"/>
</dbReference>
<dbReference type="EMBL" id="FO082054">
    <property type="protein sequence ID" value="CCE89030.1"/>
    <property type="molecule type" value="Genomic_DNA"/>
</dbReference>
<dbReference type="GO" id="GO:0042254">
    <property type="term" value="P:ribosome biogenesis"/>
    <property type="evidence" value="ECO:0007669"/>
    <property type="project" value="InterPro"/>
</dbReference>
<evidence type="ECO:0000313" key="6">
    <source>
        <dbReference type="Proteomes" id="UP000005222"/>
    </source>
</evidence>
<dbReference type="Pfam" id="PF03914">
    <property type="entry name" value="CBF"/>
    <property type="match status" value="1"/>
</dbReference>
<dbReference type="OrthoDB" id="10263185at2759"/>
<keyword evidence="3" id="KW-1133">Transmembrane helix</keyword>
<gene>
    <name evidence="5" type="primary">Piso0_001828</name>
    <name evidence="5" type="ORF">GNLVRS01_PISO0F14943g</name>
</gene>
<protein>
    <submittedName>
        <fullName evidence="5">Piso0_001828 protein</fullName>
    </submittedName>
</protein>
<evidence type="ECO:0000256" key="2">
    <source>
        <dbReference type="SAM" id="MobiDB-lite"/>
    </source>
</evidence>
<dbReference type="GO" id="GO:0030692">
    <property type="term" value="C:Noc4p-Nop14p complex"/>
    <property type="evidence" value="ECO:0007669"/>
    <property type="project" value="TreeGrafter"/>
</dbReference>
<sequence>MTVKKRGSEGSKSSSKRQNKSKGNESSPKLFSLDEIEVLGDEIMETKKYNNFIPLLEQFSLIKKRLLVSEDEEYEKTGRKASLVLFRSFEALHKQGLLTTKKNYDENKKLVVKWLIQKYNQFKDIISDFIVSKLSYESSLQIDLLEIGLNLVKVEYVNTSSNPDNLHFPSQTYRQVVEAILQSKNGRVVSDGSSDNFLVLEFVDRFSKYWDLQYYFVNGLGDVLEEWKAQKPQDELRTIFANFYSIMRNELLFQRGDLEDLDVWVGRPLPSLAYKPGNFKSQFQKTFVTILSYPLTTSQYKSILLILHKRIIPYLAQPQCLMDFLTDAYDTGDDIIPILTLNSLYELMKTYNLEYPEFYTKLYTLLTPGLMYTRYRSRFFRLCDLFLSSTHLSAKLVASFIKRLARLSLSSSASGVVIIIPFIYNLMKRHPSCMIMLHNPDGAKTAGFEDPFKPSEQNPLKTDAIASSLWELETLMSHYHPNIATLARMFKEPFRKPSYNMEDFFDWSYISLLESERKRRFKTSVAIEFDEWDHLFANSAQPSEEATASSSYLSGWSL</sequence>
<keyword evidence="6" id="KW-1185">Reference proteome</keyword>
<dbReference type="OMA" id="KHPTCMI"/>
<dbReference type="Proteomes" id="UP000005222">
    <property type="component" value="Chromosome F"/>
</dbReference>
<keyword evidence="3" id="KW-0472">Membrane</keyword>
<evidence type="ECO:0000256" key="3">
    <source>
        <dbReference type="SAM" id="Phobius"/>
    </source>
</evidence>
<comment type="similarity">
    <text evidence="1">Belongs to the CBF/MAK21 family.</text>
</comment>
<reference evidence="5 6" key="1">
    <citation type="journal article" date="2012" name="G3 (Bethesda)">
        <title>Pichia sorbitophila, an interspecies yeast hybrid reveals early steps of genome resolution following polyploidization.</title>
        <authorList>
            <person name="Leh Louis V."/>
            <person name="Despons L."/>
            <person name="Friedrich A."/>
            <person name="Martin T."/>
            <person name="Durrens P."/>
            <person name="Casaregola S."/>
            <person name="Neuveglise C."/>
            <person name="Fairhead C."/>
            <person name="Marck C."/>
            <person name="Cruz J.A."/>
            <person name="Straub M.L."/>
            <person name="Kugler V."/>
            <person name="Sacerdot C."/>
            <person name="Uzunov Z."/>
            <person name="Thierry A."/>
            <person name="Weiss S."/>
            <person name="Bleykasten C."/>
            <person name="De Montigny J."/>
            <person name="Jacques N."/>
            <person name="Jung P."/>
            <person name="Lemaire M."/>
            <person name="Mallet S."/>
            <person name="Morel G."/>
            <person name="Richard G.F."/>
            <person name="Sarkar A."/>
            <person name="Savel G."/>
            <person name="Schacherer J."/>
            <person name="Seret M.L."/>
            <person name="Talla E."/>
            <person name="Samson G."/>
            <person name="Jubin C."/>
            <person name="Poulain J."/>
            <person name="Vacherie B."/>
            <person name="Barbe V."/>
            <person name="Pelletier E."/>
            <person name="Sherman D.J."/>
            <person name="Westhof E."/>
            <person name="Weissenbach J."/>
            <person name="Baret P.V."/>
            <person name="Wincker P."/>
            <person name="Gaillardin C."/>
            <person name="Dujon B."/>
            <person name="Souciet J.L."/>
        </authorList>
    </citation>
    <scope>NUCLEOTIDE SEQUENCE [LARGE SCALE GENOMIC DNA]</scope>
    <source>
        <strain evidence="6">ATCC MYA-4447 / BCRC 22081 / CBS 7064 / NBRC 10061 / NRRL Y-12695</strain>
    </source>
</reference>
<dbReference type="HOGENOM" id="CLU_015945_1_0_1"/>
<accession>G8YLU6</accession>
<evidence type="ECO:0000259" key="4">
    <source>
        <dbReference type="Pfam" id="PF03914"/>
    </source>
</evidence>
<evidence type="ECO:0000256" key="1">
    <source>
        <dbReference type="ARBA" id="ARBA00007797"/>
    </source>
</evidence>
<evidence type="ECO:0000313" key="5">
    <source>
        <dbReference type="EMBL" id="CCE89030.1"/>
    </source>
</evidence>
<name>G8YLU6_PICSO</name>
<dbReference type="InParanoid" id="G8YLU6"/>
<organism evidence="5 6">
    <name type="scientific">Pichia sorbitophila (strain ATCC MYA-4447 / BCRC 22081 / CBS 7064 / NBRC 10061 / NRRL Y-12695)</name>
    <name type="common">Hybrid yeast</name>
    <dbReference type="NCBI Taxonomy" id="559304"/>
    <lineage>
        <taxon>Eukaryota</taxon>
        <taxon>Fungi</taxon>
        <taxon>Dikarya</taxon>
        <taxon>Ascomycota</taxon>
        <taxon>Saccharomycotina</taxon>
        <taxon>Pichiomycetes</taxon>
        <taxon>Debaryomycetaceae</taxon>
        <taxon>Millerozyma</taxon>
    </lineage>
</organism>
<feature type="region of interest" description="Disordered" evidence="2">
    <location>
        <begin position="1"/>
        <end position="28"/>
    </location>
</feature>
<dbReference type="eggNOG" id="KOG2154">
    <property type="taxonomic scope" value="Eukaryota"/>
</dbReference>
<dbReference type="InterPro" id="IPR005612">
    <property type="entry name" value="CCAAT-binding_factor"/>
</dbReference>
<dbReference type="GO" id="GO:0032040">
    <property type="term" value="C:small-subunit processome"/>
    <property type="evidence" value="ECO:0007669"/>
    <property type="project" value="TreeGrafter"/>
</dbReference>
<dbReference type="AlphaFoldDB" id="G8YLU6"/>
<dbReference type="FunCoup" id="G8YLU6">
    <property type="interactions" value="1062"/>
</dbReference>
<dbReference type="PANTHER" id="PTHR12455">
    <property type="entry name" value="NUCLEOLAR COMPLEX PROTEIN 4"/>
    <property type="match status" value="1"/>
</dbReference>
<keyword evidence="3" id="KW-0812">Transmembrane</keyword>
<feature type="domain" description="CCAAT-binding factor" evidence="4">
    <location>
        <begin position="338"/>
        <end position="487"/>
    </location>
</feature>
<dbReference type="InterPro" id="IPR027193">
    <property type="entry name" value="Noc4"/>
</dbReference>
<feature type="transmembrane region" description="Helical" evidence="3">
    <location>
        <begin position="407"/>
        <end position="427"/>
    </location>
</feature>